<sequence>MLKLIFLFLTLLFPIQAVPCTGIYYNFPDNSMLPQNDNVTSTCESSYCAKISVELEDKTKITAMDCLDTLIAVIDNYLQGKHGTTESFHAECDKAIQTWKSFEGPGKVKYTLICSANSKFTDGQDPLGAANAMMLNLLLICFAVIFKF</sequence>
<organism evidence="1 2">
    <name type="scientific">Panagrolaimus sp. JU765</name>
    <dbReference type="NCBI Taxonomy" id="591449"/>
    <lineage>
        <taxon>Eukaryota</taxon>
        <taxon>Metazoa</taxon>
        <taxon>Ecdysozoa</taxon>
        <taxon>Nematoda</taxon>
        <taxon>Chromadorea</taxon>
        <taxon>Rhabditida</taxon>
        <taxon>Tylenchina</taxon>
        <taxon>Panagrolaimomorpha</taxon>
        <taxon>Panagrolaimoidea</taxon>
        <taxon>Panagrolaimidae</taxon>
        <taxon>Panagrolaimus</taxon>
    </lineage>
</organism>
<evidence type="ECO:0000313" key="1">
    <source>
        <dbReference type="Proteomes" id="UP000887576"/>
    </source>
</evidence>
<reference evidence="2" key="1">
    <citation type="submission" date="2022-11" db="UniProtKB">
        <authorList>
            <consortium name="WormBaseParasite"/>
        </authorList>
    </citation>
    <scope>IDENTIFICATION</scope>
</reference>
<dbReference type="WBParaSite" id="JU765_v2.g17138.t1">
    <property type="protein sequence ID" value="JU765_v2.g17138.t1"/>
    <property type="gene ID" value="JU765_v2.g17138"/>
</dbReference>
<accession>A0AC34QKH2</accession>
<proteinExistence type="predicted"/>
<name>A0AC34QKH2_9BILA</name>
<evidence type="ECO:0000313" key="2">
    <source>
        <dbReference type="WBParaSite" id="JU765_v2.g17138.t1"/>
    </source>
</evidence>
<dbReference type="Proteomes" id="UP000887576">
    <property type="component" value="Unplaced"/>
</dbReference>
<protein>
    <submittedName>
        <fullName evidence="2">Uncharacterized protein</fullName>
    </submittedName>
</protein>